<dbReference type="OrthoDB" id="3390958at2"/>
<protein>
    <submittedName>
        <fullName evidence="1">SpcZ</fullName>
    </submittedName>
</protein>
<dbReference type="AlphaFoldDB" id="A0A5N8V862"/>
<reference evidence="1 2" key="1">
    <citation type="submission" date="2019-07" db="EMBL/GenBank/DDBJ databases">
        <title>New species of Amycolatopsis and Streptomyces.</title>
        <authorList>
            <person name="Duangmal K."/>
            <person name="Teo W.F.A."/>
            <person name="Lipun K."/>
        </authorList>
    </citation>
    <scope>NUCLEOTIDE SEQUENCE [LARGE SCALE GENOMIC DNA]</scope>
    <source>
        <strain evidence="1 2">NBRC 109810</strain>
    </source>
</reference>
<organism evidence="1 2">
    <name type="scientific">Streptomyces adustus</name>
    <dbReference type="NCBI Taxonomy" id="1609272"/>
    <lineage>
        <taxon>Bacteria</taxon>
        <taxon>Bacillati</taxon>
        <taxon>Actinomycetota</taxon>
        <taxon>Actinomycetes</taxon>
        <taxon>Kitasatosporales</taxon>
        <taxon>Streptomycetaceae</taxon>
        <taxon>Streptomyces</taxon>
    </lineage>
</organism>
<dbReference type="Proteomes" id="UP000325849">
    <property type="component" value="Unassembled WGS sequence"/>
</dbReference>
<dbReference type="RefSeq" id="WP_152884633.1">
    <property type="nucleotide sequence ID" value="NZ_VJZD01000005.1"/>
</dbReference>
<evidence type="ECO:0000313" key="1">
    <source>
        <dbReference type="EMBL" id="MPY30228.1"/>
    </source>
</evidence>
<gene>
    <name evidence="1" type="ORF">FNH09_02540</name>
</gene>
<accession>A0A5N8V862</accession>
<name>A0A5N8V862_9ACTN</name>
<evidence type="ECO:0000313" key="2">
    <source>
        <dbReference type="Proteomes" id="UP000325849"/>
    </source>
</evidence>
<sequence>MTTRLSSPPETAETPPVPHWTVQVAGALTDEASGDEGPVHPAAGTSFAALHLWHAGTVADLIGEAVARHGGDPAPHEALRAVHARAAAGEVFGENAWSAVLEPALREVYRLAYPGEQVRARAAAAASSFALSRGWAEEDAEDYGNSYARMHTEVSERVHAGANAVANAAAYALAFATRDAWEYAHAWPFALVQAWIAAYAGPADLDGPVAQEARARLRGGLAEAVRCAIA</sequence>
<proteinExistence type="predicted"/>
<comment type="caution">
    <text evidence="1">The sequence shown here is derived from an EMBL/GenBank/DDBJ whole genome shotgun (WGS) entry which is preliminary data.</text>
</comment>
<keyword evidence="2" id="KW-1185">Reference proteome</keyword>
<dbReference type="EMBL" id="VJZD01000005">
    <property type="protein sequence ID" value="MPY30228.1"/>
    <property type="molecule type" value="Genomic_DNA"/>
</dbReference>